<dbReference type="GO" id="GO:0046820">
    <property type="term" value="F:4-amino-4-deoxychorismate synthase activity"/>
    <property type="evidence" value="ECO:0007669"/>
    <property type="project" value="UniProtKB-EC"/>
</dbReference>
<dbReference type="PANTHER" id="PTHR11236">
    <property type="entry name" value="AMINOBENZOATE/ANTHRANILATE SYNTHASE"/>
    <property type="match status" value="1"/>
</dbReference>
<name>A0A0B1PXU6_9HYPH</name>
<evidence type="ECO:0000313" key="5">
    <source>
        <dbReference type="EMBL" id="KHJ53358.1"/>
    </source>
</evidence>
<dbReference type="SUPFAM" id="SSF56322">
    <property type="entry name" value="ADC synthase"/>
    <property type="match status" value="1"/>
</dbReference>
<dbReference type="InterPro" id="IPR015890">
    <property type="entry name" value="Chorismate_C"/>
</dbReference>
<evidence type="ECO:0000313" key="6">
    <source>
        <dbReference type="Proteomes" id="UP000030826"/>
    </source>
</evidence>
<dbReference type="NCBIfam" id="TIGR00553">
    <property type="entry name" value="pabB"/>
    <property type="match status" value="1"/>
</dbReference>
<evidence type="ECO:0000259" key="4">
    <source>
        <dbReference type="Pfam" id="PF04715"/>
    </source>
</evidence>
<dbReference type="InterPro" id="IPR006805">
    <property type="entry name" value="Anth_synth_I_N"/>
</dbReference>
<organism evidence="5 6">
    <name type="scientific">Aureimonas altamirensis</name>
    <dbReference type="NCBI Taxonomy" id="370622"/>
    <lineage>
        <taxon>Bacteria</taxon>
        <taxon>Pseudomonadati</taxon>
        <taxon>Pseudomonadota</taxon>
        <taxon>Alphaproteobacteria</taxon>
        <taxon>Hyphomicrobiales</taxon>
        <taxon>Aurantimonadaceae</taxon>
        <taxon>Aureimonas</taxon>
    </lineage>
</organism>
<feature type="domain" description="Anthranilate synthase component I N-terminal" evidence="4">
    <location>
        <begin position="10"/>
        <end position="126"/>
    </location>
</feature>
<protein>
    <recommendedName>
        <fullName evidence="1">aminodeoxychorismate synthase</fullName>
        <ecNumber evidence="1">2.6.1.85</ecNumber>
    </recommendedName>
</protein>
<evidence type="ECO:0000256" key="1">
    <source>
        <dbReference type="ARBA" id="ARBA00013139"/>
    </source>
</evidence>
<dbReference type="Proteomes" id="UP000030826">
    <property type="component" value="Unassembled WGS sequence"/>
</dbReference>
<dbReference type="PRINTS" id="PR00095">
    <property type="entry name" value="ANTSNTHASEI"/>
</dbReference>
<dbReference type="PANTHER" id="PTHR11236:SF50">
    <property type="entry name" value="AMINODEOXYCHORISMATE SYNTHASE COMPONENT 1"/>
    <property type="match status" value="1"/>
</dbReference>
<dbReference type="STRING" id="370622.LA66_18340"/>
<dbReference type="OrthoDB" id="9803598at2"/>
<dbReference type="GO" id="GO:0009396">
    <property type="term" value="P:folic acid-containing compound biosynthetic process"/>
    <property type="evidence" value="ECO:0007669"/>
    <property type="project" value="InterPro"/>
</dbReference>
<dbReference type="EMBL" id="JRFJ01000006">
    <property type="protein sequence ID" value="KHJ53358.1"/>
    <property type="molecule type" value="Genomic_DNA"/>
</dbReference>
<dbReference type="GO" id="GO:0000162">
    <property type="term" value="P:L-tryptophan biosynthetic process"/>
    <property type="evidence" value="ECO:0007669"/>
    <property type="project" value="TreeGrafter"/>
</dbReference>
<dbReference type="Gene3D" id="3.60.120.10">
    <property type="entry name" value="Anthranilate synthase"/>
    <property type="match status" value="1"/>
</dbReference>
<proteinExistence type="predicted"/>
<gene>
    <name evidence="5" type="ORF">LA66_18340</name>
</gene>
<accession>A0A0B1PXU6</accession>
<dbReference type="Pfam" id="PF00425">
    <property type="entry name" value="Chorismate_bind"/>
    <property type="match status" value="1"/>
</dbReference>
<dbReference type="InterPro" id="IPR005801">
    <property type="entry name" value="ADC_synthase"/>
</dbReference>
<dbReference type="EC" id="2.6.1.85" evidence="1"/>
<dbReference type="AlphaFoldDB" id="A0A0B1PXU6"/>
<evidence type="ECO:0000259" key="3">
    <source>
        <dbReference type="Pfam" id="PF00425"/>
    </source>
</evidence>
<reference evidence="5 6" key="1">
    <citation type="submission" date="2014-09" db="EMBL/GenBank/DDBJ databases">
        <title>Isolation and characterization of Aurantimonas altamirensis ON-56566 from clinical sample following a dog bite.</title>
        <authorList>
            <person name="Eshaghi A."/>
            <person name="Li A."/>
            <person name="Shahinas D."/>
            <person name="Bahn P."/>
            <person name="Kus J.V."/>
            <person name="Patel S.N."/>
        </authorList>
    </citation>
    <scope>NUCLEOTIDE SEQUENCE [LARGE SCALE GENOMIC DNA]</scope>
    <source>
        <strain evidence="5 6">ON-56566</strain>
    </source>
</reference>
<evidence type="ECO:0000256" key="2">
    <source>
        <dbReference type="ARBA" id="ARBA00022679"/>
    </source>
</evidence>
<feature type="domain" description="Chorismate-utilising enzyme C-terminal" evidence="3">
    <location>
        <begin position="186"/>
        <end position="441"/>
    </location>
</feature>
<comment type="caution">
    <text evidence="5">The sequence shown here is derived from an EMBL/GenBank/DDBJ whole genome shotgun (WGS) entry which is preliminary data.</text>
</comment>
<dbReference type="InterPro" id="IPR005802">
    <property type="entry name" value="ADC_synth_comp_1"/>
</dbReference>
<sequence>MWTRRLFGTDPFEAARRLRPLGGLAFLDSAAVGPPLGTRSYVAAAPFLRYEIDSLDGDLAALRALLARYRIEAEDGGALAGAAIGAFSYDFAHRLERLRKPADWDDRARLAAFGLYGTVLTFDHVSGHAVMASAGFSQAYDRQTPASLRRDEAERQFDRIEAALAAETPPLPGNPPVTGFRSDFTRAEYQRAIERVRAYIHEGDIYQANIAQSFSADLPDGFDALAFHGALRQRNPAPFAAYLELPGETVVSSSPERFMALTGDAVETRPIKGTARRLPDPGEDRQQAEALLASVKDRAENVMIVDLLRNDLSRVAIADTVDAPVLCGLETYASVHHLVSVVTARLRPGFDALDIVAACFPGGSITGAPKIRAMDIITELERRRRGIYCGCIGYLGFDGSMDFNIAIRTVSLAAGRARLSAGGGITILSDPQAEYDESLAKASRLLETFEAGS</sequence>
<dbReference type="Pfam" id="PF04715">
    <property type="entry name" value="Anth_synt_I_N"/>
    <property type="match status" value="1"/>
</dbReference>
<dbReference type="InterPro" id="IPR019999">
    <property type="entry name" value="Anth_synth_I-like"/>
</dbReference>
<keyword evidence="2" id="KW-0808">Transferase</keyword>